<evidence type="ECO:0000313" key="2">
    <source>
        <dbReference type="EMBL" id="CAG8529212.1"/>
    </source>
</evidence>
<dbReference type="EMBL" id="CAJVPQ010001049">
    <property type="protein sequence ID" value="CAG8529212.1"/>
    <property type="molecule type" value="Genomic_DNA"/>
</dbReference>
<dbReference type="OrthoDB" id="2431327at2759"/>
<reference evidence="2" key="1">
    <citation type="submission" date="2021-06" db="EMBL/GenBank/DDBJ databases">
        <authorList>
            <person name="Kallberg Y."/>
            <person name="Tangrot J."/>
            <person name="Rosling A."/>
        </authorList>
    </citation>
    <scope>NUCLEOTIDE SEQUENCE</scope>
    <source>
        <strain evidence="2">UK204</strain>
    </source>
</reference>
<evidence type="ECO:0000313" key="3">
    <source>
        <dbReference type="Proteomes" id="UP000789570"/>
    </source>
</evidence>
<evidence type="ECO:0000256" key="1">
    <source>
        <dbReference type="SAM" id="MobiDB-lite"/>
    </source>
</evidence>
<sequence length="91" mass="9871">MSGIDPSSDHVSSLETSSTDMVGGPTAGDKYEDARHLNYGQSKSSESEDLKSSPRPVPIRRHSISSDSKPVTVHTFHEQILSGMTGQKRKT</sequence>
<feature type="compositionally biased region" description="Polar residues" evidence="1">
    <location>
        <begin position="9"/>
        <end position="20"/>
    </location>
</feature>
<feature type="region of interest" description="Disordered" evidence="1">
    <location>
        <begin position="1"/>
        <end position="91"/>
    </location>
</feature>
<gene>
    <name evidence="2" type="ORF">FCALED_LOCUS5092</name>
</gene>
<dbReference type="AlphaFoldDB" id="A0A9N9AGG3"/>
<name>A0A9N9AGG3_9GLOM</name>
<comment type="caution">
    <text evidence="2">The sequence shown here is derived from an EMBL/GenBank/DDBJ whole genome shotgun (WGS) entry which is preliminary data.</text>
</comment>
<dbReference type="Proteomes" id="UP000789570">
    <property type="component" value="Unassembled WGS sequence"/>
</dbReference>
<keyword evidence="3" id="KW-1185">Reference proteome</keyword>
<protein>
    <submittedName>
        <fullName evidence="2">17579_t:CDS:1</fullName>
    </submittedName>
</protein>
<accession>A0A9N9AGG3</accession>
<proteinExistence type="predicted"/>
<organism evidence="2 3">
    <name type="scientific">Funneliformis caledonium</name>
    <dbReference type="NCBI Taxonomy" id="1117310"/>
    <lineage>
        <taxon>Eukaryota</taxon>
        <taxon>Fungi</taxon>
        <taxon>Fungi incertae sedis</taxon>
        <taxon>Mucoromycota</taxon>
        <taxon>Glomeromycotina</taxon>
        <taxon>Glomeromycetes</taxon>
        <taxon>Glomerales</taxon>
        <taxon>Glomeraceae</taxon>
        <taxon>Funneliformis</taxon>
    </lineage>
</organism>